<dbReference type="RefSeq" id="WP_209687214.1">
    <property type="nucleotide sequence ID" value="NZ_JAGGLU010000010.1"/>
</dbReference>
<dbReference type="PROSITE" id="PS51094">
    <property type="entry name" value="PTS_EIIA_TYPE_2"/>
    <property type="match status" value="1"/>
</dbReference>
<dbReference type="InterPro" id="IPR004715">
    <property type="entry name" value="PTS_IIA_fruc"/>
</dbReference>
<dbReference type="SUPFAM" id="SSF55804">
    <property type="entry name" value="Phoshotransferase/anion transport protein"/>
    <property type="match status" value="1"/>
</dbReference>
<dbReference type="CDD" id="cd00211">
    <property type="entry name" value="PTS_IIA_fru"/>
    <property type="match status" value="1"/>
</dbReference>
<dbReference type="PROSITE" id="PS00372">
    <property type="entry name" value="PTS_EIIA_TYPE_2_HIS"/>
    <property type="match status" value="1"/>
</dbReference>
<organism evidence="7 8">
    <name type="scientific">Lactobacillus colini</name>
    <dbReference type="NCBI Taxonomy" id="1819254"/>
    <lineage>
        <taxon>Bacteria</taxon>
        <taxon>Bacillati</taxon>
        <taxon>Bacillota</taxon>
        <taxon>Bacilli</taxon>
        <taxon>Lactobacillales</taxon>
        <taxon>Lactobacillaceae</taxon>
        <taxon>Lactobacillus</taxon>
    </lineage>
</organism>
<keyword evidence="2" id="KW-0597">Phosphoprotein</keyword>
<evidence type="ECO:0000313" key="7">
    <source>
        <dbReference type="EMBL" id="MBP2058481.1"/>
    </source>
</evidence>
<dbReference type="InterPro" id="IPR051541">
    <property type="entry name" value="PTS_SugarTrans_NitroReg"/>
</dbReference>
<evidence type="ECO:0000256" key="5">
    <source>
        <dbReference type="ARBA" id="ARBA00022683"/>
    </source>
</evidence>
<protein>
    <submittedName>
        <fullName evidence="7">Fructose-specific PTS system IIA-like component</fullName>
    </submittedName>
</protein>
<dbReference type="InterPro" id="IPR002178">
    <property type="entry name" value="PTS_EIIA_type-2_dom"/>
</dbReference>
<dbReference type="Gene3D" id="3.40.930.10">
    <property type="entry name" value="Mannitol-specific EII, Chain A"/>
    <property type="match status" value="1"/>
</dbReference>
<dbReference type="PANTHER" id="PTHR47738:SF1">
    <property type="entry name" value="NITROGEN REGULATORY PROTEIN"/>
    <property type="match status" value="1"/>
</dbReference>
<dbReference type="NCBIfam" id="TIGR00848">
    <property type="entry name" value="fruA"/>
    <property type="match status" value="1"/>
</dbReference>
<keyword evidence="3" id="KW-0762">Sugar transport</keyword>
<feature type="domain" description="PTS EIIA type-2" evidence="6">
    <location>
        <begin position="1"/>
        <end position="144"/>
    </location>
</feature>
<dbReference type="EMBL" id="JAGGLU010000010">
    <property type="protein sequence ID" value="MBP2058481.1"/>
    <property type="molecule type" value="Genomic_DNA"/>
</dbReference>
<keyword evidence="5" id="KW-0598">Phosphotransferase system</keyword>
<evidence type="ECO:0000256" key="2">
    <source>
        <dbReference type="ARBA" id="ARBA00022553"/>
    </source>
</evidence>
<reference evidence="7 8" key="1">
    <citation type="submission" date="2021-03" db="EMBL/GenBank/DDBJ databases">
        <title>Genomic Encyclopedia of Type Strains, Phase IV (KMG-IV): sequencing the most valuable type-strain genomes for metagenomic binning, comparative biology and taxonomic classification.</title>
        <authorList>
            <person name="Goeker M."/>
        </authorList>
    </citation>
    <scope>NUCLEOTIDE SEQUENCE [LARGE SCALE GENOMIC DNA]</scope>
    <source>
        <strain evidence="7 8">DSM 101872</strain>
    </source>
</reference>
<keyword evidence="8" id="KW-1185">Reference proteome</keyword>
<evidence type="ECO:0000256" key="1">
    <source>
        <dbReference type="ARBA" id="ARBA00022448"/>
    </source>
</evidence>
<dbReference type="Pfam" id="PF00359">
    <property type="entry name" value="PTS_EIIA_2"/>
    <property type="match status" value="1"/>
</dbReference>
<keyword evidence="1" id="KW-0813">Transport</keyword>
<gene>
    <name evidence="7" type="ORF">J2Z60_001666</name>
</gene>
<comment type="caution">
    <text evidence="7">The sequence shown here is derived from an EMBL/GenBank/DDBJ whole genome shotgun (WGS) entry which is preliminary data.</text>
</comment>
<dbReference type="PANTHER" id="PTHR47738">
    <property type="entry name" value="PTS SYSTEM FRUCTOSE-LIKE EIIA COMPONENT-RELATED"/>
    <property type="match status" value="1"/>
</dbReference>
<dbReference type="Proteomes" id="UP001519292">
    <property type="component" value="Unassembled WGS sequence"/>
</dbReference>
<evidence type="ECO:0000313" key="8">
    <source>
        <dbReference type="Proteomes" id="UP001519292"/>
    </source>
</evidence>
<sequence length="153" mass="17101">MEFNSDNIILDAEISNQKEVLEKIASTAVNLGLANNAKKLTNDFLKREEEFSTGFGNGVAIPHAKTEAVTKASIIFLRLKDGIDWNSMDGKPVKLIIAIIVPVEASKEHLNTLAKLSRKIIHQEFINRLTTEDKPKIIELIQDTLNEGDIKYD</sequence>
<keyword evidence="4" id="KW-0808">Transferase</keyword>
<dbReference type="InterPro" id="IPR016152">
    <property type="entry name" value="PTrfase/Anion_transptr"/>
</dbReference>
<evidence type="ECO:0000256" key="4">
    <source>
        <dbReference type="ARBA" id="ARBA00022679"/>
    </source>
</evidence>
<evidence type="ECO:0000259" key="6">
    <source>
        <dbReference type="PROSITE" id="PS51094"/>
    </source>
</evidence>
<accession>A0ABS4MFL8</accession>
<name>A0ABS4MFL8_9LACO</name>
<proteinExistence type="predicted"/>
<evidence type="ECO:0000256" key="3">
    <source>
        <dbReference type="ARBA" id="ARBA00022597"/>
    </source>
</evidence>